<dbReference type="Gene3D" id="3.30.1380.10">
    <property type="match status" value="1"/>
</dbReference>
<evidence type="ECO:0000313" key="13">
    <source>
        <dbReference type="EMBL" id="SHJ09692.1"/>
    </source>
</evidence>
<evidence type="ECO:0000313" key="14">
    <source>
        <dbReference type="Proteomes" id="UP000184432"/>
    </source>
</evidence>
<dbReference type="GO" id="GO:0008237">
    <property type="term" value="F:metallopeptidase activity"/>
    <property type="evidence" value="ECO:0007669"/>
    <property type="project" value="UniProtKB-KW"/>
</dbReference>
<comment type="catalytic activity">
    <reaction evidence="1">
        <text>D-alanyl-D-alanine + H2O = 2 D-alanine</text>
        <dbReference type="Rhea" id="RHEA:20661"/>
        <dbReference type="ChEBI" id="CHEBI:15377"/>
        <dbReference type="ChEBI" id="CHEBI:57416"/>
        <dbReference type="ChEBI" id="CHEBI:57822"/>
        <dbReference type="EC" id="3.4.13.22"/>
    </reaction>
</comment>
<keyword evidence="4" id="KW-0479">Metal-binding</keyword>
<evidence type="ECO:0000259" key="12">
    <source>
        <dbReference type="Pfam" id="PF01168"/>
    </source>
</evidence>
<dbReference type="GO" id="GO:0008784">
    <property type="term" value="F:alanine racemase activity"/>
    <property type="evidence" value="ECO:0007669"/>
    <property type="project" value="TreeGrafter"/>
</dbReference>
<evidence type="ECO:0000256" key="5">
    <source>
        <dbReference type="ARBA" id="ARBA00022801"/>
    </source>
</evidence>
<dbReference type="GO" id="GO:0030170">
    <property type="term" value="F:pyridoxal phosphate binding"/>
    <property type="evidence" value="ECO:0007669"/>
    <property type="project" value="TreeGrafter"/>
</dbReference>
<protein>
    <submittedName>
        <fullName evidence="13">Predicted amino acid racemase</fullName>
    </submittedName>
</protein>
<dbReference type="GO" id="GO:0005829">
    <property type="term" value="C:cytosol"/>
    <property type="evidence" value="ECO:0007669"/>
    <property type="project" value="TreeGrafter"/>
</dbReference>
<feature type="domain" description="Alanine racemase N-terminal" evidence="12">
    <location>
        <begin position="8"/>
        <end position="227"/>
    </location>
</feature>
<keyword evidence="8" id="KW-0224">Dipeptidase</keyword>
<evidence type="ECO:0000256" key="10">
    <source>
        <dbReference type="ARBA" id="ARBA00023235"/>
    </source>
</evidence>
<dbReference type="Pfam" id="PF01427">
    <property type="entry name" value="Peptidase_M15"/>
    <property type="match status" value="1"/>
</dbReference>
<evidence type="ECO:0000256" key="2">
    <source>
        <dbReference type="ARBA" id="ARBA00001933"/>
    </source>
</evidence>
<keyword evidence="9" id="KW-0482">Metalloprotease</keyword>
<dbReference type="GO" id="GO:0071555">
    <property type="term" value="P:cell wall organization"/>
    <property type="evidence" value="ECO:0007669"/>
    <property type="project" value="UniProtKB-KW"/>
</dbReference>
<dbReference type="CDD" id="cd06815">
    <property type="entry name" value="PLPDE_III_AR_like_1"/>
    <property type="match status" value="1"/>
</dbReference>
<dbReference type="InterPro" id="IPR009045">
    <property type="entry name" value="Zn_M74/Hedgehog-like"/>
</dbReference>
<dbReference type="InterPro" id="IPR001608">
    <property type="entry name" value="Ala_racemase_N"/>
</dbReference>
<dbReference type="Proteomes" id="UP000184432">
    <property type="component" value="Unassembled WGS sequence"/>
</dbReference>
<evidence type="ECO:0000256" key="8">
    <source>
        <dbReference type="ARBA" id="ARBA00022997"/>
    </source>
</evidence>
<sequence>MSIPRIDINLSKIAHNAKILTSIFQSKGIDIIAVTKGVCADHHIANILVKSGVKILADSRISNIKKMRIAGVKANFLLIRTPMISQTESVVLYTDISLNSELSVIKKLSEFAILHRKIHKIILMVELGDLREGILPSQLENTIKKVLTLKGIKLEGIGTNLACFSGVKPTAEKMDTLSAIAINIEKKFNIKLSIISGGNSANYNWFTTTNDVGKINNLRLGESIFLGYEPLTGKPIPKLYQDAFMLVAEVIELKNKGSVPNGEIGLDAFGNKPKFKDQGMITRAILAMGVQDVMVTGLTPKLDIEILGAGGDHIIINAKKEKLKIGSNVSFTLKYGALATAMNSSYIFKNVITPISAREYCLIVEEKDRLHKKKTLMMTVKEDNSPLISLQDSDFNLIFEKSPQKNYRYLVRKEVYKKIGRISKLLYDQGKKLIIRSAWRSFEHQQKLSDQKTHFIKKKHPEKTKEEINEIVSNFIAPRMQSTHATGGAVDALIYDLRREYVLDFGTNDGLHIDLNEKCYPKHPDISKKAKKNRKLLMKLFEDEDFVCDHKEYWHFDYGNIAWAVEKNKEYAHFGILEAPNIQSTVFQHLDKTLFYL</sequence>
<dbReference type="EMBL" id="FQYP01000005">
    <property type="protein sequence ID" value="SHJ09692.1"/>
    <property type="molecule type" value="Genomic_DNA"/>
</dbReference>
<organism evidence="13 14">
    <name type="scientific">Aquimarina spongiae</name>
    <dbReference type="NCBI Taxonomy" id="570521"/>
    <lineage>
        <taxon>Bacteria</taxon>
        <taxon>Pseudomonadati</taxon>
        <taxon>Bacteroidota</taxon>
        <taxon>Flavobacteriia</taxon>
        <taxon>Flavobacteriales</taxon>
        <taxon>Flavobacteriaceae</taxon>
        <taxon>Aquimarina</taxon>
    </lineage>
</organism>
<dbReference type="Gene3D" id="3.20.20.10">
    <property type="entry name" value="Alanine racemase"/>
    <property type="match status" value="1"/>
</dbReference>
<evidence type="ECO:0000256" key="6">
    <source>
        <dbReference type="ARBA" id="ARBA00022833"/>
    </source>
</evidence>
<dbReference type="GO" id="GO:0160237">
    <property type="term" value="F:D-Ala-D-Ala dipeptidase activity"/>
    <property type="evidence" value="ECO:0007669"/>
    <property type="project" value="UniProtKB-EC"/>
</dbReference>
<dbReference type="Pfam" id="PF01168">
    <property type="entry name" value="Ala_racemase_N"/>
    <property type="match status" value="1"/>
</dbReference>
<accession>A0A1M6GIH2</accession>
<dbReference type="PANTHER" id="PTHR30511">
    <property type="entry name" value="ALANINE RACEMASE"/>
    <property type="match status" value="1"/>
</dbReference>
<dbReference type="InterPro" id="IPR000821">
    <property type="entry name" value="Ala_racemase"/>
</dbReference>
<keyword evidence="11" id="KW-0961">Cell wall biogenesis/degradation</keyword>
<dbReference type="GO" id="GO:0006508">
    <property type="term" value="P:proteolysis"/>
    <property type="evidence" value="ECO:0007669"/>
    <property type="project" value="UniProtKB-KW"/>
</dbReference>
<dbReference type="InterPro" id="IPR029066">
    <property type="entry name" value="PLP-binding_barrel"/>
</dbReference>
<comment type="cofactor">
    <cofactor evidence="2">
        <name>pyridoxal 5'-phosphate</name>
        <dbReference type="ChEBI" id="CHEBI:597326"/>
    </cofactor>
</comment>
<dbReference type="AlphaFoldDB" id="A0A1M6GIH2"/>
<keyword evidence="7" id="KW-0663">Pyridoxal phosphate</keyword>
<dbReference type="SUPFAM" id="SSF55166">
    <property type="entry name" value="Hedgehog/DD-peptidase"/>
    <property type="match status" value="1"/>
</dbReference>
<evidence type="ECO:0000256" key="3">
    <source>
        <dbReference type="ARBA" id="ARBA00022670"/>
    </source>
</evidence>
<keyword evidence="3" id="KW-0645">Protease</keyword>
<dbReference type="SUPFAM" id="SSF51419">
    <property type="entry name" value="PLP-binding barrel"/>
    <property type="match status" value="1"/>
</dbReference>
<name>A0A1M6GIH2_9FLAO</name>
<keyword evidence="6" id="KW-0862">Zinc</keyword>
<proteinExistence type="predicted"/>
<reference evidence="14" key="1">
    <citation type="submission" date="2016-11" db="EMBL/GenBank/DDBJ databases">
        <authorList>
            <person name="Varghese N."/>
            <person name="Submissions S."/>
        </authorList>
    </citation>
    <scope>NUCLEOTIDE SEQUENCE [LARGE SCALE GENOMIC DNA]</scope>
    <source>
        <strain evidence="14">DSM 22623</strain>
    </source>
</reference>
<gene>
    <name evidence="13" type="ORF">SAMN04488508_105296</name>
</gene>
<evidence type="ECO:0000256" key="7">
    <source>
        <dbReference type="ARBA" id="ARBA00022898"/>
    </source>
</evidence>
<dbReference type="InterPro" id="IPR000755">
    <property type="entry name" value="A_A_dipeptidase"/>
</dbReference>
<keyword evidence="10" id="KW-0413">Isomerase</keyword>
<dbReference type="RefSeq" id="WP_073316488.1">
    <property type="nucleotide sequence ID" value="NZ_FQYP01000005.1"/>
</dbReference>
<keyword evidence="5" id="KW-0378">Hydrolase</keyword>
<dbReference type="STRING" id="570521.SAMN04488508_105296"/>
<evidence type="ECO:0000256" key="11">
    <source>
        <dbReference type="ARBA" id="ARBA00023316"/>
    </source>
</evidence>
<dbReference type="GO" id="GO:0046872">
    <property type="term" value="F:metal ion binding"/>
    <property type="evidence" value="ECO:0007669"/>
    <property type="project" value="UniProtKB-KW"/>
</dbReference>
<evidence type="ECO:0000256" key="4">
    <source>
        <dbReference type="ARBA" id="ARBA00022723"/>
    </source>
</evidence>
<evidence type="ECO:0000256" key="9">
    <source>
        <dbReference type="ARBA" id="ARBA00023049"/>
    </source>
</evidence>
<keyword evidence="14" id="KW-1185">Reference proteome</keyword>
<dbReference type="PANTHER" id="PTHR30511:SF3">
    <property type="entry name" value="LYSINE RACEMASE"/>
    <property type="match status" value="1"/>
</dbReference>
<dbReference type="OrthoDB" id="504078at2"/>
<evidence type="ECO:0000256" key="1">
    <source>
        <dbReference type="ARBA" id="ARBA00001362"/>
    </source>
</evidence>